<accession>A0ABV0ZXF0</accession>
<evidence type="ECO:0000313" key="1">
    <source>
        <dbReference type="EMBL" id="MEQ2310929.1"/>
    </source>
</evidence>
<proteinExistence type="predicted"/>
<organism evidence="1 2">
    <name type="scientific">Ameca splendens</name>
    <dbReference type="NCBI Taxonomy" id="208324"/>
    <lineage>
        <taxon>Eukaryota</taxon>
        <taxon>Metazoa</taxon>
        <taxon>Chordata</taxon>
        <taxon>Craniata</taxon>
        <taxon>Vertebrata</taxon>
        <taxon>Euteleostomi</taxon>
        <taxon>Actinopterygii</taxon>
        <taxon>Neopterygii</taxon>
        <taxon>Teleostei</taxon>
        <taxon>Neoteleostei</taxon>
        <taxon>Acanthomorphata</taxon>
        <taxon>Ovalentaria</taxon>
        <taxon>Atherinomorphae</taxon>
        <taxon>Cyprinodontiformes</taxon>
        <taxon>Goodeidae</taxon>
        <taxon>Ameca</taxon>
    </lineage>
</organism>
<gene>
    <name evidence="1" type="ORF">AMECASPLE_014317</name>
</gene>
<evidence type="ECO:0000313" key="2">
    <source>
        <dbReference type="Proteomes" id="UP001469553"/>
    </source>
</evidence>
<name>A0ABV0ZXF0_9TELE</name>
<feature type="non-terminal residue" evidence="1">
    <location>
        <position position="1"/>
    </location>
</feature>
<protein>
    <submittedName>
        <fullName evidence="1">Uncharacterized protein</fullName>
    </submittedName>
</protein>
<reference evidence="1 2" key="1">
    <citation type="submission" date="2021-06" db="EMBL/GenBank/DDBJ databases">
        <authorList>
            <person name="Palmer J.M."/>
        </authorList>
    </citation>
    <scope>NUCLEOTIDE SEQUENCE [LARGE SCALE GENOMIC DNA]</scope>
    <source>
        <strain evidence="1 2">AS_MEX2019</strain>
        <tissue evidence="1">Muscle</tissue>
    </source>
</reference>
<dbReference type="Proteomes" id="UP001469553">
    <property type="component" value="Unassembled WGS sequence"/>
</dbReference>
<comment type="caution">
    <text evidence="1">The sequence shown here is derived from an EMBL/GenBank/DDBJ whole genome shotgun (WGS) entry which is preliminary data.</text>
</comment>
<dbReference type="EMBL" id="JAHRIP010076202">
    <property type="protein sequence ID" value="MEQ2310929.1"/>
    <property type="molecule type" value="Genomic_DNA"/>
</dbReference>
<sequence length="68" mass="7402">ITFWLAASESTTIRLQSAANPVHPPTCPQASFLEDSLFLNDQAIWINFTCQDNSLAELIPLAAPASRS</sequence>
<keyword evidence="2" id="KW-1185">Reference proteome</keyword>